<evidence type="ECO:0000256" key="1">
    <source>
        <dbReference type="SAM" id="MobiDB-lite"/>
    </source>
</evidence>
<reference evidence="2" key="1">
    <citation type="journal article" date="2006" name="Virus Res.">
        <title>Third genome size category of avian paramyxovirus serotype 1 (Newcastle disease virus) and evolutionary implications.</title>
        <authorList>
            <person name="Czegledi A."/>
            <person name="Ujvari D."/>
            <person name="Somogyi E."/>
            <person name="Wehmann E."/>
            <person name="Werner O."/>
            <person name="Lomniczi B."/>
        </authorList>
    </citation>
    <scope>NUCLEOTIDE SEQUENCE</scope>
    <source>
        <strain evidence="2">SA-1/95</strain>
    </source>
</reference>
<accession>Q102Z6</accession>
<feature type="non-terminal residue" evidence="2">
    <location>
        <position position="33"/>
    </location>
</feature>
<feature type="compositionally biased region" description="Pro residues" evidence="1">
    <location>
        <begin position="11"/>
        <end position="20"/>
    </location>
</feature>
<gene>
    <name evidence="2" type="primary">NP</name>
</gene>
<name>Q102Z6_NCDV</name>
<dbReference type="EMBL" id="DQ096620">
    <property type="protein sequence ID" value="AAZ76008.1"/>
    <property type="molecule type" value="Genomic_RNA"/>
</dbReference>
<organism evidence="2">
    <name type="scientific">Avian paramyxovirus 1</name>
    <name type="common">NDV</name>
    <name type="synonym">Avian orthoavulavirus 1</name>
    <dbReference type="NCBI Taxonomy" id="2560319"/>
    <lineage>
        <taxon>Viruses</taxon>
        <taxon>Riboviria</taxon>
        <taxon>Orthornavirae</taxon>
        <taxon>Negarnaviricota</taxon>
        <taxon>Haploviricotina</taxon>
        <taxon>Monjiviricetes</taxon>
        <taxon>Mononegavirales</taxon>
        <taxon>Paramyxoviridae</taxon>
        <taxon>Avulavirinae</taxon>
        <taxon>Orthoavulavirus</taxon>
        <taxon>Orthoavulavirus javaense</taxon>
    </lineage>
</organism>
<proteinExistence type="predicted"/>
<dbReference type="GO" id="GO:0019013">
    <property type="term" value="C:viral nucleocapsid"/>
    <property type="evidence" value="ECO:0007669"/>
    <property type="project" value="UniProtKB-KW"/>
</dbReference>
<protein>
    <submittedName>
        <fullName evidence="2">Nucleocapsid protein</fullName>
    </submittedName>
</protein>
<feature type="non-terminal residue" evidence="2">
    <location>
        <position position="1"/>
    </location>
</feature>
<feature type="region of interest" description="Disordered" evidence="1">
    <location>
        <begin position="1"/>
        <end position="33"/>
    </location>
</feature>
<evidence type="ECO:0000313" key="2">
    <source>
        <dbReference type="EMBL" id="AAZ76008.1"/>
    </source>
</evidence>
<keyword evidence="2" id="KW-0946">Virion</keyword>
<keyword evidence="2" id="KW-0543">Viral nucleoprotein</keyword>
<sequence length="33" mass="3797">QHSVCLHRVIPNPPPEPFPDSPIHRCARPNQQE</sequence>